<dbReference type="PANTHER" id="PTHR43004">
    <property type="entry name" value="TRK SYSTEM POTASSIUM UPTAKE PROTEIN"/>
    <property type="match status" value="1"/>
</dbReference>
<dbReference type="SUPFAM" id="SSF54373">
    <property type="entry name" value="FAD-linked reductases, C-terminal domain"/>
    <property type="match status" value="1"/>
</dbReference>
<dbReference type="SUPFAM" id="SSF52833">
    <property type="entry name" value="Thioredoxin-like"/>
    <property type="match status" value="1"/>
</dbReference>
<dbReference type="Gene3D" id="3.40.30.20">
    <property type="match status" value="2"/>
</dbReference>
<dbReference type="InterPro" id="IPR002938">
    <property type="entry name" value="FAD-bd"/>
</dbReference>
<evidence type="ECO:0000256" key="1">
    <source>
        <dbReference type="ARBA" id="ARBA00007801"/>
    </source>
</evidence>
<dbReference type="InterPro" id="IPR038220">
    <property type="entry name" value="PHOX_C_sf"/>
</dbReference>
<dbReference type="CDD" id="cd02979">
    <property type="entry name" value="PHOX_C"/>
    <property type="match status" value="1"/>
</dbReference>
<evidence type="ECO:0000259" key="7">
    <source>
        <dbReference type="Pfam" id="PF07976"/>
    </source>
</evidence>
<dbReference type="Gene3D" id="3.50.50.60">
    <property type="entry name" value="FAD/NAD(P)-binding domain"/>
    <property type="match status" value="2"/>
</dbReference>
<feature type="domain" description="FAD-binding" evidence="6">
    <location>
        <begin position="154"/>
        <end position="323"/>
    </location>
</feature>
<keyword evidence="9" id="KW-1185">Reference proteome</keyword>
<gene>
    <name evidence="8" type="ORF">SLS58_011342</name>
</gene>
<evidence type="ECO:0000313" key="9">
    <source>
        <dbReference type="Proteomes" id="UP001521184"/>
    </source>
</evidence>
<name>A0ABR3T107_9PEZI</name>
<keyword evidence="3" id="KW-0274">FAD</keyword>
<dbReference type="InterPro" id="IPR029058">
    <property type="entry name" value="AB_hydrolase_fold"/>
</dbReference>
<dbReference type="SUPFAM" id="SSF53474">
    <property type="entry name" value="alpha/beta-Hydrolases"/>
    <property type="match status" value="1"/>
</dbReference>
<evidence type="ECO:0000256" key="5">
    <source>
        <dbReference type="SAM" id="MobiDB-lite"/>
    </source>
</evidence>
<protein>
    <submittedName>
        <fullName evidence="8">Uncharacterized protein</fullName>
    </submittedName>
</protein>
<dbReference type="InterPro" id="IPR036249">
    <property type="entry name" value="Thioredoxin-like_sf"/>
</dbReference>
<dbReference type="EMBL" id="JAKEKT020000183">
    <property type="protein sequence ID" value="KAL1632761.1"/>
    <property type="molecule type" value="Genomic_DNA"/>
</dbReference>
<reference evidence="8 9" key="1">
    <citation type="journal article" date="2023" name="Plant Dis.">
        <title>First Report of Diplodia intermedia Causing Canker and Dieback Diseases on Apple Trees in Canada.</title>
        <authorList>
            <person name="Ellouze W."/>
            <person name="Ilyukhin E."/>
            <person name="Sulman M."/>
            <person name="Ali S."/>
        </authorList>
    </citation>
    <scope>NUCLEOTIDE SEQUENCE [LARGE SCALE GENOMIC DNA]</scope>
    <source>
        <strain evidence="8 9">M45-28</strain>
    </source>
</reference>
<sequence>MVQHTPVLICGAGSAGLSAATWLARYKVPFTLLERRRGPLRTGQADGVQCRTVEVFESFGIAEELLKEAHHVLEVTFWAPKGSGGRIERTRVTPDAPAGLSHLPHVILNQARVNGLLIGAVGEAGGPEIKYGWEVKRVEVDGEAARADPAAYAMVGDSSDTIWGVMDVYPRTDFPDIRKKAIIRSDAGSLIIIPREGGSLVRFYIEIPQGVAAKDVKLADLHEAARRVFKPYSMEFAETAWWSAYAIGQRLADRFSQAGRVFLTGDACHTHSPKAGQGMNVSLQDGYNIGWKLGSALTGQVHHSIIDTYVSERQKVAADLIAFDTSFARLFKTGDNAPKPEYVSEQFIKAGRYMAGLTARYDDSAIVDSKGSAEHLAKNVTVGMRFPSAQVVRFYFLGGPHGLVAKLTPKGADIDSLIEPIVVLSGRRHGMEQEQIPDYFQPVTGKWKMRDLHKVFVDDEDYTHTHGHAYKHFGIDPAQGALVIVRPDQWFTPLQHTDQQDCRVDVVALSGLGGHAFGSFKERNGRFMWLRDALALDMPIARILIYGYDTTLYGSASFQNLADLGRALQADLKIIRKSGQGHPLIFVGHSLGGLVIKEAIAKMREDGSDKDCEILQSTSAFLFFGVPHEGMAIETLLPLVGDQPNRALLETLGKNSEVLHRLQRDFSSAFGTVNPKVVSYFETEKSPTAQKKGDEWELTGPLQVLVDPASAVCGSKEQHPINRSHSNLVKYASHYEEIYARVRATLDQLNASDLSGSPNKTKDSKNYASNAERASGSVTIELTEPG</sequence>
<evidence type="ECO:0000256" key="3">
    <source>
        <dbReference type="ARBA" id="ARBA00022827"/>
    </source>
</evidence>
<comment type="similarity">
    <text evidence="1">Belongs to the PheA/TfdB FAD monooxygenase family.</text>
</comment>
<dbReference type="PANTHER" id="PTHR43004:SF10">
    <property type="entry name" value="2-MONOOXYGENASE, PUTATIVE (AFU_ORTHOLOGUE AFUA_6G11480)-RELATED"/>
    <property type="match status" value="1"/>
</dbReference>
<dbReference type="InterPro" id="IPR050641">
    <property type="entry name" value="RIFMO-like"/>
</dbReference>
<keyword evidence="4" id="KW-0560">Oxidoreductase</keyword>
<dbReference type="Pfam" id="PF01494">
    <property type="entry name" value="FAD_binding_3"/>
    <property type="match status" value="2"/>
</dbReference>
<keyword evidence="2" id="KW-0285">Flavoprotein</keyword>
<evidence type="ECO:0000259" key="6">
    <source>
        <dbReference type="Pfam" id="PF01494"/>
    </source>
</evidence>
<evidence type="ECO:0000256" key="2">
    <source>
        <dbReference type="ARBA" id="ARBA00022630"/>
    </source>
</evidence>
<dbReference type="InterPro" id="IPR012941">
    <property type="entry name" value="Phe_hydrox_C_dim_dom"/>
</dbReference>
<feature type="domain" description="Phenol hydroxylase-like C-terminal dimerisation" evidence="7">
    <location>
        <begin position="398"/>
        <end position="490"/>
    </location>
</feature>
<dbReference type="Gene3D" id="3.30.9.10">
    <property type="entry name" value="D-Amino Acid Oxidase, subunit A, domain 2"/>
    <property type="match status" value="1"/>
</dbReference>
<dbReference type="SUPFAM" id="SSF51905">
    <property type="entry name" value="FAD/NAD(P)-binding domain"/>
    <property type="match status" value="1"/>
</dbReference>
<feature type="region of interest" description="Disordered" evidence="5">
    <location>
        <begin position="751"/>
        <end position="786"/>
    </location>
</feature>
<organism evidence="8 9">
    <name type="scientific">Diplodia intermedia</name>
    <dbReference type="NCBI Taxonomy" id="856260"/>
    <lineage>
        <taxon>Eukaryota</taxon>
        <taxon>Fungi</taxon>
        <taxon>Dikarya</taxon>
        <taxon>Ascomycota</taxon>
        <taxon>Pezizomycotina</taxon>
        <taxon>Dothideomycetes</taxon>
        <taxon>Dothideomycetes incertae sedis</taxon>
        <taxon>Botryosphaeriales</taxon>
        <taxon>Botryosphaeriaceae</taxon>
        <taxon>Diplodia</taxon>
    </lineage>
</organism>
<dbReference type="Gene3D" id="3.40.50.1820">
    <property type="entry name" value="alpha/beta hydrolase"/>
    <property type="match status" value="1"/>
</dbReference>
<evidence type="ECO:0000313" key="8">
    <source>
        <dbReference type="EMBL" id="KAL1632761.1"/>
    </source>
</evidence>
<evidence type="ECO:0000256" key="4">
    <source>
        <dbReference type="ARBA" id="ARBA00023002"/>
    </source>
</evidence>
<dbReference type="Proteomes" id="UP001521184">
    <property type="component" value="Unassembled WGS sequence"/>
</dbReference>
<feature type="domain" description="FAD-binding" evidence="6">
    <location>
        <begin position="5"/>
        <end position="147"/>
    </location>
</feature>
<comment type="caution">
    <text evidence="8">The sequence shown here is derived from an EMBL/GenBank/DDBJ whole genome shotgun (WGS) entry which is preliminary data.</text>
</comment>
<dbReference type="InterPro" id="IPR036188">
    <property type="entry name" value="FAD/NAD-bd_sf"/>
</dbReference>
<dbReference type="PRINTS" id="PR00420">
    <property type="entry name" value="RNGMNOXGNASE"/>
</dbReference>
<accession>A0ABR3T107</accession>
<dbReference type="Pfam" id="PF07976">
    <property type="entry name" value="Phe_hydrox_dim"/>
    <property type="match status" value="1"/>
</dbReference>
<proteinExistence type="inferred from homology"/>